<evidence type="ECO:0000313" key="2">
    <source>
        <dbReference type="Proteomes" id="UP000242715"/>
    </source>
</evidence>
<evidence type="ECO:0000313" key="1">
    <source>
        <dbReference type="EMBL" id="GAU41813.1"/>
    </source>
</evidence>
<keyword evidence="2" id="KW-1185">Reference proteome</keyword>
<dbReference type="PANTHER" id="PTHR47723:SF19">
    <property type="entry name" value="POLYNUCLEOTIDYL TRANSFERASE, RIBONUCLEASE H-LIKE SUPERFAMILY PROTEIN"/>
    <property type="match status" value="1"/>
</dbReference>
<organism evidence="1 2">
    <name type="scientific">Trifolium subterraneum</name>
    <name type="common">Subterranean clover</name>
    <dbReference type="NCBI Taxonomy" id="3900"/>
    <lineage>
        <taxon>Eukaryota</taxon>
        <taxon>Viridiplantae</taxon>
        <taxon>Streptophyta</taxon>
        <taxon>Embryophyta</taxon>
        <taxon>Tracheophyta</taxon>
        <taxon>Spermatophyta</taxon>
        <taxon>Magnoliopsida</taxon>
        <taxon>eudicotyledons</taxon>
        <taxon>Gunneridae</taxon>
        <taxon>Pentapetalae</taxon>
        <taxon>rosids</taxon>
        <taxon>fabids</taxon>
        <taxon>Fabales</taxon>
        <taxon>Fabaceae</taxon>
        <taxon>Papilionoideae</taxon>
        <taxon>50 kb inversion clade</taxon>
        <taxon>NPAAA clade</taxon>
        <taxon>Hologalegina</taxon>
        <taxon>IRL clade</taxon>
        <taxon>Trifolieae</taxon>
        <taxon>Trifolium</taxon>
    </lineage>
</organism>
<dbReference type="Proteomes" id="UP000242715">
    <property type="component" value="Unassembled WGS sequence"/>
</dbReference>
<name>A0A2Z6NIR1_TRISU</name>
<dbReference type="PANTHER" id="PTHR47723">
    <property type="entry name" value="OS05G0353850 PROTEIN"/>
    <property type="match status" value="1"/>
</dbReference>
<reference evidence="2" key="1">
    <citation type="journal article" date="2017" name="Front. Plant Sci.">
        <title>Climate Clever Clovers: New Paradigm to Reduce the Environmental Footprint of Ruminants by Breeding Low Methanogenic Forages Utilizing Haplotype Variation.</title>
        <authorList>
            <person name="Kaur P."/>
            <person name="Appels R."/>
            <person name="Bayer P.E."/>
            <person name="Keeble-Gagnere G."/>
            <person name="Wang J."/>
            <person name="Hirakawa H."/>
            <person name="Shirasawa K."/>
            <person name="Vercoe P."/>
            <person name="Stefanova K."/>
            <person name="Durmic Z."/>
            <person name="Nichols P."/>
            <person name="Revell C."/>
            <person name="Isobe S.N."/>
            <person name="Edwards D."/>
            <person name="Erskine W."/>
        </authorList>
    </citation>
    <scope>NUCLEOTIDE SEQUENCE [LARGE SCALE GENOMIC DNA]</scope>
    <source>
        <strain evidence="2">cv. Daliak</strain>
    </source>
</reference>
<gene>
    <name evidence="1" type="ORF">TSUD_299790</name>
</gene>
<sequence length="121" mass="13189">MTGRQFGLPPATFFGSGETKAFMMIILCFESNLAPPSGWFALNTDGAAKISDNRAGCGGLWEVQITHVFRESKRCADMLANMGSERAIGIEFFANPPPTPRVMQIVDGDFRGVTFPRLISV</sequence>
<protein>
    <recommendedName>
        <fullName evidence="3">RNase H type-1 domain-containing protein</fullName>
    </recommendedName>
</protein>
<dbReference type="InterPro" id="IPR053151">
    <property type="entry name" value="RNase_H-like"/>
</dbReference>
<evidence type="ECO:0008006" key="3">
    <source>
        <dbReference type="Google" id="ProtNLM"/>
    </source>
</evidence>
<proteinExistence type="predicted"/>
<accession>A0A2Z6NIR1</accession>
<dbReference type="AlphaFoldDB" id="A0A2Z6NIR1"/>
<dbReference type="EMBL" id="DF973883">
    <property type="protein sequence ID" value="GAU41813.1"/>
    <property type="molecule type" value="Genomic_DNA"/>
</dbReference>